<sequence>MKKLLLLTLLMSASFPLYAAEMGEMATFGIALGAGLAIGLAALGGGIGQGIAMSGALEGIARNPNAYDKIFTPMIIGLALIESLVIYALVIAFMLQGRI</sequence>
<evidence type="ECO:0000256" key="8">
    <source>
        <dbReference type="ARBA" id="ARBA00022989"/>
    </source>
</evidence>
<keyword evidence="8 14" id="KW-1133">Transmembrane helix</keyword>
<keyword evidence="10" id="KW-0446">Lipid-binding</keyword>
<dbReference type="AlphaFoldDB" id="A0A381N6P8"/>
<dbReference type="GO" id="GO:0008289">
    <property type="term" value="F:lipid binding"/>
    <property type="evidence" value="ECO:0007669"/>
    <property type="project" value="UniProtKB-KW"/>
</dbReference>
<feature type="transmembrane region" description="Helical" evidence="14">
    <location>
        <begin position="29"/>
        <end position="53"/>
    </location>
</feature>
<evidence type="ECO:0000256" key="1">
    <source>
        <dbReference type="ARBA" id="ARBA00004141"/>
    </source>
</evidence>
<comment type="similarity">
    <text evidence="2">Belongs to the ATPase C chain family.</text>
</comment>
<dbReference type="PROSITE" id="PS00605">
    <property type="entry name" value="ATPASE_C"/>
    <property type="match status" value="1"/>
</dbReference>
<evidence type="ECO:0000256" key="7">
    <source>
        <dbReference type="ARBA" id="ARBA00022781"/>
    </source>
</evidence>
<evidence type="ECO:0000313" key="16">
    <source>
        <dbReference type="EMBL" id="SUZ50306.1"/>
    </source>
</evidence>
<keyword evidence="6 14" id="KW-0812">Transmembrane</keyword>
<reference evidence="16" key="1">
    <citation type="submission" date="2018-05" db="EMBL/GenBank/DDBJ databases">
        <authorList>
            <person name="Lanie J.A."/>
            <person name="Ng W.-L."/>
            <person name="Kazmierczak K.M."/>
            <person name="Andrzejewski T.M."/>
            <person name="Davidsen T.M."/>
            <person name="Wayne K.J."/>
            <person name="Tettelin H."/>
            <person name="Glass J.I."/>
            <person name="Rusch D."/>
            <person name="Podicherti R."/>
            <person name="Tsui H.-C.T."/>
            <person name="Winkler M.E."/>
        </authorList>
    </citation>
    <scope>NUCLEOTIDE SEQUENCE</scope>
</reference>
<dbReference type="GO" id="GO:0015986">
    <property type="term" value="P:proton motive force-driven ATP synthesis"/>
    <property type="evidence" value="ECO:0007669"/>
    <property type="project" value="InterPro"/>
</dbReference>
<evidence type="ECO:0000256" key="9">
    <source>
        <dbReference type="ARBA" id="ARBA00023065"/>
    </source>
</evidence>
<evidence type="ECO:0000256" key="12">
    <source>
        <dbReference type="ARBA" id="ARBA00023310"/>
    </source>
</evidence>
<feature type="domain" description="V-ATPase proteolipid subunit C-like" evidence="15">
    <location>
        <begin position="32"/>
        <end position="95"/>
    </location>
</feature>
<evidence type="ECO:0000256" key="5">
    <source>
        <dbReference type="ARBA" id="ARBA00022547"/>
    </source>
</evidence>
<evidence type="ECO:0000256" key="4">
    <source>
        <dbReference type="ARBA" id="ARBA00022475"/>
    </source>
</evidence>
<gene>
    <name evidence="16" type="ORF">METZ01_LOCUS3160</name>
</gene>
<keyword evidence="4" id="KW-1003">Cell membrane</keyword>
<feature type="transmembrane region" description="Helical" evidence="14">
    <location>
        <begin position="74"/>
        <end position="95"/>
    </location>
</feature>
<dbReference type="InterPro" id="IPR020537">
    <property type="entry name" value="ATP_synth_F0_csu_DDCD_BS"/>
</dbReference>
<evidence type="ECO:0000259" key="15">
    <source>
        <dbReference type="Pfam" id="PF00137"/>
    </source>
</evidence>
<dbReference type="Pfam" id="PF00137">
    <property type="entry name" value="ATP-synt_C"/>
    <property type="match status" value="1"/>
</dbReference>
<keyword evidence="3" id="KW-0813">Transport</keyword>
<dbReference type="InterPro" id="IPR005953">
    <property type="entry name" value="ATP_synth_csu_bac/chlpt"/>
</dbReference>
<keyword evidence="12" id="KW-0066">ATP synthesis</keyword>
<proteinExistence type="inferred from homology"/>
<dbReference type="Gene3D" id="1.20.20.10">
    <property type="entry name" value="F1F0 ATP synthase subunit C"/>
    <property type="match status" value="1"/>
</dbReference>
<evidence type="ECO:0000256" key="10">
    <source>
        <dbReference type="ARBA" id="ARBA00023121"/>
    </source>
</evidence>
<accession>A0A381N6P8</accession>
<dbReference type="PANTHER" id="PTHR10031:SF0">
    <property type="entry name" value="ATPASE PROTEIN 9"/>
    <property type="match status" value="1"/>
</dbReference>
<dbReference type="HAMAP" id="MF_01396">
    <property type="entry name" value="ATP_synth_c_bact"/>
    <property type="match status" value="1"/>
</dbReference>
<evidence type="ECO:0000256" key="11">
    <source>
        <dbReference type="ARBA" id="ARBA00023136"/>
    </source>
</evidence>
<dbReference type="InterPro" id="IPR002379">
    <property type="entry name" value="ATPase_proteolipid_c-like_dom"/>
</dbReference>
<dbReference type="EMBL" id="UINC01000164">
    <property type="protein sequence ID" value="SUZ50306.1"/>
    <property type="molecule type" value="Genomic_DNA"/>
</dbReference>
<dbReference type="GO" id="GO:0015078">
    <property type="term" value="F:proton transmembrane transporter activity"/>
    <property type="evidence" value="ECO:0007669"/>
    <property type="project" value="InterPro"/>
</dbReference>
<dbReference type="PRINTS" id="PR00124">
    <property type="entry name" value="ATPASEC"/>
</dbReference>
<comment type="function">
    <text evidence="13">F(1)F(0) ATP synthase produces ATP from ADP in the presence of a proton or sodium gradient. F-type ATPases consist of two structural domains, F(1) containing the extramembraneous catalytic core and F(0) containing the membrane proton channel, linked together by a central stalk and a peripheral stalk. During catalysis, ATP synthesis in the catalytic domain of F(1) is coupled via a rotary mechanism of the central stalk subunits to proton translocation.</text>
</comment>
<dbReference type="FunFam" id="1.20.20.10:FF:000004">
    <property type="entry name" value="ATP synthase subunit c"/>
    <property type="match status" value="1"/>
</dbReference>
<dbReference type="PANTHER" id="PTHR10031">
    <property type="entry name" value="ATP SYNTHASE LIPID-BINDING PROTEIN, MITOCHONDRIAL"/>
    <property type="match status" value="1"/>
</dbReference>
<evidence type="ECO:0000256" key="14">
    <source>
        <dbReference type="SAM" id="Phobius"/>
    </source>
</evidence>
<dbReference type="GO" id="GO:0045259">
    <property type="term" value="C:proton-transporting ATP synthase complex"/>
    <property type="evidence" value="ECO:0007669"/>
    <property type="project" value="UniProtKB-KW"/>
</dbReference>
<dbReference type="NCBIfam" id="TIGR01260">
    <property type="entry name" value="ATP_synt_c"/>
    <property type="match status" value="1"/>
</dbReference>
<evidence type="ECO:0000256" key="3">
    <source>
        <dbReference type="ARBA" id="ARBA00022448"/>
    </source>
</evidence>
<dbReference type="InterPro" id="IPR038662">
    <property type="entry name" value="ATP_synth_F0_csu_sf"/>
</dbReference>
<comment type="subcellular location">
    <subcellularLocation>
        <location evidence="1">Membrane</location>
        <topology evidence="1">Multi-pass membrane protein</topology>
    </subcellularLocation>
</comment>
<dbReference type="GO" id="GO:0033177">
    <property type="term" value="C:proton-transporting two-sector ATPase complex, proton-transporting domain"/>
    <property type="evidence" value="ECO:0007669"/>
    <property type="project" value="InterPro"/>
</dbReference>
<evidence type="ECO:0000256" key="6">
    <source>
        <dbReference type="ARBA" id="ARBA00022692"/>
    </source>
</evidence>
<dbReference type="CDD" id="cd18121">
    <property type="entry name" value="ATP-synt_Fo_c"/>
    <property type="match status" value="1"/>
</dbReference>
<keyword evidence="5" id="KW-0138">CF(0)</keyword>
<evidence type="ECO:0000256" key="13">
    <source>
        <dbReference type="ARBA" id="ARBA00025198"/>
    </source>
</evidence>
<dbReference type="SUPFAM" id="SSF81333">
    <property type="entry name" value="F1F0 ATP synthase subunit C"/>
    <property type="match status" value="1"/>
</dbReference>
<organism evidence="16">
    <name type="scientific">marine metagenome</name>
    <dbReference type="NCBI Taxonomy" id="408172"/>
    <lineage>
        <taxon>unclassified sequences</taxon>
        <taxon>metagenomes</taxon>
        <taxon>ecological metagenomes</taxon>
    </lineage>
</organism>
<keyword evidence="7" id="KW-0375">Hydrogen ion transport</keyword>
<keyword evidence="9" id="KW-0406">Ion transport</keyword>
<dbReference type="InterPro" id="IPR000454">
    <property type="entry name" value="ATP_synth_F0_csu"/>
</dbReference>
<evidence type="ECO:0000256" key="2">
    <source>
        <dbReference type="ARBA" id="ARBA00006704"/>
    </source>
</evidence>
<name>A0A381N6P8_9ZZZZ</name>
<keyword evidence="11 14" id="KW-0472">Membrane</keyword>
<protein>
    <recommendedName>
        <fullName evidence="15">V-ATPase proteolipid subunit C-like domain-containing protein</fullName>
    </recommendedName>
</protein>
<dbReference type="InterPro" id="IPR035921">
    <property type="entry name" value="F/V-ATP_Csub_sf"/>
</dbReference>